<sequence length="155" mass="18072">MSGPENDPSDRGAQLRLQFTDEVEPEESIIEADDGLVEWLRNEFENKLRVVGVYSENTFEFLYVNPVVREQYTRQEFAATGDEFVLSGRQEDSYQERLYHLGSFEYEVRGFEEGQVVRVPVDMRKGLIISFEKSVNISVPQFIDQLKRRHEIAIC</sequence>
<dbReference type="Proteomes" id="UP000199126">
    <property type="component" value="Unassembled WGS sequence"/>
</dbReference>
<dbReference type="RefSeq" id="WP_139246653.1">
    <property type="nucleotide sequence ID" value="NZ_FODV01000010.1"/>
</dbReference>
<evidence type="ECO:0000313" key="1">
    <source>
        <dbReference type="EMBL" id="SEO99879.1"/>
    </source>
</evidence>
<proteinExistence type="predicted"/>
<organism evidence="1 2">
    <name type="scientific">Halogranum amylolyticum</name>
    <dbReference type="NCBI Taxonomy" id="660520"/>
    <lineage>
        <taxon>Archaea</taxon>
        <taxon>Methanobacteriati</taxon>
        <taxon>Methanobacteriota</taxon>
        <taxon>Stenosarchaea group</taxon>
        <taxon>Halobacteria</taxon>
        <taxon>Halobacteriales</taxon>
        <taxon>Haloferacaceae</taxon>
    </lineage>
</organism>
<accession>A0A1H8U9I3</accession>
<dbReference type="InterPro" id="IPR055944">
    <property type="entry name" value="DUF7522"/>
</dbReference>
<dbReference type="EMBL" id="FODV01000010">
    <property type="protein sequence ID" value="SEO99879.1"/>
    <property type="molecule type" value="Genomic_DNA"/>
</dbReference>
<keyword evidence="2" id="KW-1185">Reference proteome</keyword>
<dbReference type="OrthoDB" id="378873at2157"/>
<gene>
    <name evidence="1" type="ORF">SAMN04487948_11037</name>
</gene>
<dbReference type="AlphaFoldDB" id="A0A1H8U9I3"/>
<protein>
    <submittedName>
        <fullName evidence="1">Uncharacterized protein</fullName>
    </submittedName>
</protein>
<reference evidence="2" key="1">
    <citation type="submission" date="2016-10" db="EMBL/GenBank/DDBJ databases">
        <authorList>
            <person name="Varghese N."/>
            <person name="Submissions S."/>
        </authorList>
    </citation>
    <scope>NUCLEOTIDE SEQUENCE [LARGE SCALE GENOMIC DNA]</scope>
    <source>
        <strain evidence="2">CGMCC 1.10121</strain>
    </source>
</reference>
<evidence type="ECO:0000313" key="2">
    <source>
        <dbReference type="Proteomes" id="UP000199126"/>
    </source>
</evidence>
<name>A0A1H8U9I3_9EURY</name>
<dbReference type="Pfam" id="PF24366">
    <property type="entry name" value="DUF7522"/>
    <property type="match status" value="1"/>
</dbReference>